<protein>
    <submittedName>
        <fullName evidence="2">Uncharacterized protein</fullName>
    </submittedName>
</protein>
<feature type="compositionally biased region" description="Polar residues" evidence="1">
    <location>
        <begin position="52"/>
        <end position="72"/>
    </location>
</feature>
<proteinExistence type="predicted"/>
<accession>A0ABR3PG28</accession>
<name>A0ABR3PG28_9PEZI</name>
<dbReference type="RefSeq" id="XP_069201353.1">
    <property type="nucleotide sequence ID" value="XM_069341281.1"/>
</dbReference>
<reference evidence="2 3" key="1">
    <citation type="submission" date="2024-07" db="EMBL/GenBank/DDBJ databases">
        <title>Draft sequence of the Neodothiora populina.</title>
        <authorList>
            <person name="Drown D.D."/>
            <person name="Schuette U.S."/>
            <person name="Buechlein A.B."/>
            <person name="Rusch D.R."/>
            <person name="Winton L.W."/>
            <person name="Adams G.A."/>
        </authorList>
    </citation>
    <scope>NUCLEOTIDE SEQUENCE [LARGE SCALE GENOMIC DNA]</scope>
    <source>
        <strain evidence="2 3">CPC 39397</strain>
    </source>
</reference>
<organism evidence="2 3">
    <name type="scientific">Neodothiora populina</name>
    <dbReference type="NCBI Taxonomy" id="2781224"/>
    <lineage>
        <taxon>Eukaryota</taxon>
        <taxon>Fungi</taxon>
        <taxon>Dikarya</taxon>
        <taxon>Ascomycota</taxon>
        <taxon>Pezizomycotina</taxon>
        <taxon>Dothideomycetes</taxon>
        <taxon>Dothideomycetidae</taxon>
        <taxon>Dothideales</taxon>
        <taxon>Dothioraceae</taxon>
        <taxon>Neodothiora</taxon>
    </lineage>
</organism>
<gene>
    <name evidence="2" type="ORF">AAFC00_002013</name>
</gene>
<dbReference type="GeneID" id="95975715"/>
<evidence type="ECO:0000313" key="2">
    <source>
        <dbReference type="EMBL" id="KAL1305079.1"/>
    </source>
</evidence>
<feature type="region of interest" description="Disordered" evidence="1">
    <location>
        <begin position="22"/>
        <end position="133"/>
    </location>
</feature>
<evidence type="ECO:0000313" key="3">
    <source>
        <dbReference type="Proteomes" id="UP001562354"/>
    </source>
</evidence>
<keyword evidence="3" id="KW-1185">Reference proteome</keyword>
<dbReference type="Proteomes" id="UP001562354">
    <property type="component" value="Unassembled WGS sequence"/>
</dbReference>
<comment type="caution">
    <text evidence="2">The sequence shown here is derived from an EMBL/GenBank/DDBJ whole genome shotgun (WGS) entry which is preliminary data.</text>
</comment>
<evidence type="ECO:0000256" key="1">
    <source>
        <dbReference type="SAM" id="MobiDB-lite"/>
    </source>
</evidence>
<sequence>MSPNTPPTSQKIQIQSSFIQEPGSHYHSKVISHNTGKTREADSTATEDDAVTKTNSVTISKNPNTVTTNGKTESWDDWVARKSGTAVISSPPTGKHRERAQRKESTAAAAAAAAGTFDPQRDPATVGFDASQL</sequence>
<dbReference type="EMBL" id="JBFMKM010000007">
    <property type="protein sequence ID" value="KAL1305079.1"/>
    <property type="molecule type" value="Genomic_DNA"/>
</dbReference>